<accession>A0ABR8D7R4</accession>
<keyword evidence="2" id="KW-1185">Reference proteome</keyword>
<name>A0ABR8D7R4_9NOST</name>
<dbReference type="EMBL" id="JACJSG010000024">
    <property type="protein sequence ID" value="MBD2502468.1"/>
    <property type="molecule type" value="Genomic_DNA"/>
</dbReference>
<protein>
    <submittedName>
        <fullName evidence="1">Uncharacterized protein</fullName>
    </submittedName>
</protein>
<comment type="caution">
    <text evidence="1">The sequence shown here is derived from an EMBL/GenBank/DDBJ whole genome shotgun (WGS) entry which is preliminary data.</text>
</comment>
<dbReference type="RefSeq" id="WP_190474740.1">
    <property type="nucleotide sequence ID" value="NZ_JACJSG010000024.1"/>
</dbReference>
<evidence type="ECO:0000313" key="2">
    <source>
        <dbReference type="Proteomes" id="UP000661112"/>
    </source>
</evidence>
<sequence>MSINKYQPHLVVLPEDDADRQIANGFILDSNLNDRAIQILPPAGGWGKVVEQFLAVHVPEMRKFPERFIVLLIDFDDQQDTRFDYVKNQIPDEIIDRVFIIGVLSEPEALRAKTNKNFETIGETLAKDCSQNTNELWGHELLRHNKAELDRIVVSVKPFLFK</sequence>
<reference evidence="1 2" key="1">
    <citation type="journal article" date="2020" name="ISME J.">
        <title>Comparative genomics reveals insights into cyanobacterial evolution and habitat adaptation.</title>
        <authorList>
            <person name="Chen M.Y."/>
            <person name="Teng W.K."/>
            <person name="Zhao L."/>
            <person name="Hu C.X."/>
            <person name="Zhou Y.K."/>
            <person name="Han B.P."/>
            <person name="Song L.R."/>
            <person name="Shu W.S."/>
        </authorList>
    </citation>
    <scope>NUCLEOTIDE SEQUENCE [LARGE SCALE GENOMIC DNA]</scope>
    <source>
        <strain evidence="1 2">FACHB-119</strain>
    </source>
</reference>
<dbReference type="Proteomes" id="UP000661112">
    <property type="component" value="Unassembled WGS sequence"/>
</dbReference>
<proteinExistence type="predicted"/>
<organism evidence="1 2">
    <name type="scientific">Anabaena azotica FACHB-119</name>
    <dbReference type="NCBI Taxonomy" id="947527"/>
    <lineage>
        <taxon>Bacteria</taxon>
        <taxon>Bacillati</taxon>
        <taxon>Cyanobacteriota</taxon>
        <taxon>Cyanophyceae</taxon>
        <taxon>Nostocales</taxon>
        <taxon>Nostocaceae</taxon>
        <taxon>Anabaena</taxon>
        <taxon>Anabaena azotica</taxon>
    </lineage>
</organism>
<evidence type="ECO:0000313" key="1">
    <source>
        <dbReference type="EMBL" id="MBD2502468.1"/>
    </source>
</evidence>
<gene>
    <name evidence="1" type="ORF">H6G83_17935</name>
</gene>